<reference evidence="2" key="1">
    <citation type="submission" date="2023-06" db="EMBL/GenBank/DDBJ databases">
        <authorList>
            <person name="Jiang Y."/>
            <person name="Liu Q."/>
        </authorList>
    </citation>
    <scope>NUCLEOTIDE SEQUENCE</scope>
    <source>
        <strain evidence="2">CGMCC 1.12090</strain>
    </source>
</reference>
<proteinExistence type="predicted"/>
<gene>
    <name evidence="2" type="ORF">Q2T77_25780</name>
</gene>
<protein>
    <recommendedName>
        <fullName evidence="4">CDP-alcohol phosphatidyltransferase</fullName>
    </recommendedName>
</protein>
<comment type="caution">
    <text evidence="2">The sequence shown here is derived from an EMBL/GenBank/DDBJ whole genome shotgun (WGS) entry which is preliminary data.</text>
</comment>
<accession>A0ABT8SA80</accession>
<dbReference type="Proteomes" id="UP001169027">
    <property type="component" value="Unassembled WGS sequence"/>
</dbReference>
<feature type="transmembrane region" description="Helical" evidence="1">
    <location>
        <begin position="41"/>
        <end position="74"/>
    </location>
</feature>
<dbReference type="EMBL" id="JAUKVY010000021">
    <property type="protein sequence ID" value="MDO1535700.1"/>
    <property type="molecule type" value="Genomic_DNA"/>
</dbReference>
<evidence type="ECO:0000256" key="1">
    <source>
        <dbReference type="SAM" id="Phobius"/>
    </source>
</evidence>
<keyword evidence="1" id="KW-1133">Transmembrane helix</keyword>
<sequence length="96" mass="9897">MLAGLISLGACHALTALRERAAECGWPELFGRAIDHAGDTVGLLCMGLVGCAALVLCAVFLLPFSVLATLVVAVRFGRVLAGNAMARTATSRKAAR</sequence>
<evidence type="ECO:0000313" key="2">
    <source>
        <dbReference type="EMBL" id="MDO1535700.1"/>
    </source>
</evidence>
<keyword evidence="3" id="KW-1185">Reference proteome</keyword>
<evidence type="ECO:0008006" key="4">
    <source>
        <dbReference type="Google" id="ProtNLM"/>
    </source>
</evidence>
<organism evidence="2 3">
    <name type="scientific">Variovorax ginsengisoli</name>
    <dbReference type="NCBI Taxonomy" id="363844"/>
    <lineage>
        <taxon>Bacteria</taxon>
        <taxon>Pseudomonadati</taxon>
        <taxon>Pseudomonadota</taxon>
        <taxon>Betaproteobacteria</taxon>
        <taxon>Burkholderiales</taxon>
        <taxon>Comamonadaceae</taxon>
        <taxon>Variovorax</taxon>
    </lineage>
</organism>
<keyword evidence="1" id="KW-0812">Transmembrane</keyword>
<dbReference type="RefSeq" id="WP_301813499.1">
    <property type="nucleotide sequence ID" value="NZ_JAUJZH010000021.1"/>
</dbReference>
<keyword evidence="1" id="KW-0472">Membrane</keyword>
<evidence type="ECO:0000313" key="3">
    <source>
        <dbReference type="Proteomes" id="UP001169027"/>
    </source>
</evidence>
<name>A0ABT8SA80_9BURK</name>